<organism evidence="1 2">
    <name type="scientific">Dendrolimus kikuchii</name>
    <dbReference type="NCBI Taxonomy" id="765133"/>
    <lineage>
        <taxon>Eukaryota</taxon>
        <taxon>Metazoa</taxon>
        <taxon>Ecdysozoa</taxon>
        <taxon>Arthropoda</taxon>
        <taxon>Hexapoda</taxon>
        <taxon>Insecta</taxon>
        <taxon>Pterygota</taxon>
        <taxon>Neoptera</taxon>
        <taxon>Endopterygota</taxon>
        <taxon>Lepidoptera</taxon>
        <taxon>Glossata</taxon>
        <taxon>Ditrysia</taxon>
        <taxon>Bombycoidea</taxon>
        <taxon>Lasiocampidae</taxon>
        <taxon>Dendrolimus</taxon>
    </lineage>
</organism>
<reference evidence="1 2" key="1">
    <citation type="journal article" date="2021" name="Front. Genet.">
        <title>Chromosome-Level Genome Assembly Reveals Significant Gene Expansion in the Toll and IMD Signaling Pathways of Dendrolimus kikuchii.</title>
        <authorList>
            <person name="Zhou J."/>
            <person name="Wu P."/>
            <person name="Xiong Z."/>
            <person name="Liu N."/>
            <person name="Zhao N."/>
            <person name="Ji M."/>
            <person name="Qiu Y."/>
            <person name="Yang B."/>
        </authorList>
    </citation>
    <scope>NUCLEOTIDE SEQUENCE [LARGE SCALE GENOMIC DNA]</scope>
    <source>
        <strain evidence="1">Ann1</strain>
    </source>
</reference>
<dbReference type="EMBL" id="CM034401">
    <property type="protein sequence ID" value="KAJ0175733.1"/>
    <property type="molecule type" value="Genomic_DNA"/>
</dbReference>
<sequence length="406" mass="48017">MSEKAYNHLKEAFLCQMDFISDIGTTFFVCPFIGKTKRTICCYYMTQILVLFTSVQLLLTLFLSDFRNWFAIVYVAPNLGACLMITIKYAKLHIHRDLYSKVFQHFRIDLWDIVTDTFEHRIILYGYTKTNTRITKHIYYYTIGLTIVVTIFPRLIMYIETNILGNELRYLYPFDGWYPFDKVQWYYVTYVWESFMTTLVVFIYAFANMIHISITRYICMELKILCNVIEGLISSGDVILLLHGRNLKDIHDSIKEKLKIVIKRHQFLAQVTLELDTVFGDATLLTYVFGSIFVCLTIFTATVVDNFYMSVRYFSFFCSLLVEVFFPCIMGQLLINHSKKLEDAIYFTDWIYADIVTKRMLLIFLIRAQKPFRFTAKGYLTMNLCTFSNICSFSYQLFNLLQRTYH</sequence>
<dbReference type="Proteomes" id="UP000824533">
    <property type="component" value="Linkage Group LG15"/>
</dbReference>
<keyword evidence="2" id="KW-1185">Reference proteome</keyword>
<gene>
    <name evidence="1" type="ORF">K1T71_008892</name>
</gene>
<evidence type="ECO:0000313" key="2">
    <source>
        <dbReference type="Proteomes" id="UP000824533"/>
    </source>
</evidence>
<evidence type="ECO:0000313" key="1">
    <source>
        <dbReference type="EMBL" id="KAJ0175733.1"/>
    </source>
</evidence>
<proteinExistence type="predicted"/>
<accession>A0ACC1CVN8</accession>
<protein>
    <submittedName>
        <fullName evidence="1">Uncharacterized protein</fullName>
    </submittedName>
</protein>
<comment type="caution">
    <text evidence="1">The sequence shown here is derived from an EMBL/GenBank/DDBJ whole genome shotgun (WGS) entry which is preliminary data.</text>
</comment>
<name>A0ACC1CVN8_9NEOP</name>